<evidence type="ECO:0000256" key="2">
    <source>
        <dbReference type="ARBA" id="ARBA00009464"/>
    </source>
</evidence>
<evidence type="ECO:0000313" key="7">
    <source>
        <dbReference type="EMBL" id="CDZ24527.1"/>
    </source>
</evidence>
<dbReference type="PANTHER" id="PTHR30004">
    <property type="entry name" value="4-HYDROXYTHREONINE-4-PHOSPHATE DEHYDROGENASE"/>
    <property type="match status" value="1"/>
</dbReference>
<comment type="cofactor">
    <cofactor evidence="1">
        <name>a divalent metal cation</name>
        <dbReference type="ChEBI" id="CHEBI:60240"/>
    </cofactor>
</comment>
<evidence type="ECO:0000256" key="6">
    <source>
        <dbReference type="ARBA" id="ARBA00023027"/>
    </source>
</evidence>
<sequence>MNKPIIAIPIGDPAGIGPEIVAKALADTQVTNEALCIAIGDRKVMEQAIKIAKKPLQIRLIEKPAEAADKPGVLNLIDLDNIDPSSFEMGAVSGLCGRASFEYIEKSIELAKSGLVDAVATTPINKESLRAGNVDFIGHTEIFGKLTGTPDPLTMFEVRNLRIFFLTRHVSLAQACKMVKKDRIVDYVVRCTKALERLGVTEGTMAIAGLNPHSGEHGLFGNEEVEEVFPAVEQLKKMGYSVEGPIGADSVFHLALLGKYNSVLSLYHDQGHIAAKTLDFEKTIAVTNGLPFLRTSVDHGTAFDIAGKGIASAVSMIEAIHVAAKYAPNFKRSFSLPY</sequence>
<dbReference type="PATRIC" id="fig|29343.3.peg.1491"/>
<keyword evidence="5 7" id="KW-0560">Oxidoreductase</keyword>
<evidence type="ECO:0000256" key="1">
    <source>
        <dbReference type="ARBA" id="ARBA00001968"/>
    </source>
</evidence>
<dbReference type="PANTHER" id="PTHR30004:SF6">
    <property type="entry name" value="D-THREONATE 4-PHOSPHATE DEHYDROGENASE"/>
    <property type="match status" value="1"/>
</dbReference>
<gene>
    <name evidence="7" type="primary">pdxA</name>
    <name evidence="7" type="ORF">CCDG5_1413</name>
</gene>
<dbReference type="AlphaFoldDB" id="A0A078KPS6"/>
<accession>A0A078KPS6</accession>
<dbReference type="GO" id="GO:0050570">
    <property type="term" value="F:4-hydroxythreonine-4-phosphate dehydrogenase activity"/>
    <property type="evidence" value="ECO:0007669"/>
    <property type="project" value="UniProtKB-EC"/>
</dbReference>
<evidence type="ECO:0000256" key="5">
    <source>
        <dbReference type="ARBA" id="ARBA00023002"/>
    </source>
</evidence>
<keyword evidence="6" id="KW-0520">NAD</keyword>
<dbReference type="Gene3D" id="3.40.718.10">
    <property type="entry name" value="Isopropylmalate Dehydrogenase"/>
    <property type="match status" value="1"/>
</dbReference>
<evidence type="ECO:0000313" key="8">
    <source>
        <dbReference type="Proteomes" id="UP000032431"/>
    </source>
</evidence>
<protein>
    <submittedName>
        <fullName evidence="7">4-hydroxythreonine-4-phosphate dehydrogenase</fullName>
        <ecNumber evidence="7">1.1.1.262</ecNumber>
    </submittedName>
</protein>
<dbReference type="InterPro" id="IPR005255">
    <property type="entry name" value="PdxA_fam"/>
</dbReference>
<keyword evidence="4" id="KW-0479">Metal-binding</keyword>
<organism evidence="7 8">
    <name type="scientific">[Clostridium] cellulosi</name>
    <dbReference type="NCBI Taxonomy" id="29343"/>
    <lineage>
        <taxon>Bacteria</taxon>
        <taxon>Bacillati</taxon>
        <taxon>Bacillota</taxon>
        <taxon>Clostridia</taxon>
        <taxon>Eubacteriales</taxon>
        <taxon>Oscillospiraceae</taxon>
        <taxon>Oscillospiraceae incertae sedis</taxon>
    </lineage>
</organism>
<proteinExistence type="inferred from homology"/>
<dbReference type="HOGENOM" id="CLU_040168_0_1_9"/>
<evidence type="ECO:0000256" key="4">
    <source>
        <dbReference type="ARBA" id="ARBA00022723"/>
    </source>
</evidence>
<dbReference type="Pfam" id="PF04166">
    <property type="entry name" value="PdxA"/>
    <property type="match status" value="1"/>
</dbReference>
<dbReference type="GO" id="GO:0051287">
    <property type="term" value="F:NAD binding"/>
    <property type="evidence" value="ECO:0007669"/>
    <property type="project" value="InterPro"/>
</dbReference>
<dbReference type="Proteomes" id="UP000032431">
    <property type="component" value="Chromosome I"/>
</dbReference>
<dbReference type="NCBIfam" id="TIGR00557">
    <property type="entry name" value="pdxA"/>
    <property type="match status" value="1"/>
</dbReference>
<keyword evidence="8" id="KW-1185">Reference proteome</keyword>
<dbReference type="EC" id="1.1.1.262" evidence="7"/>
<dbReference type="GO" id="GO:0046872">
    <property type="term" value="F:metal ion binding"/>
    <property type="evidence" value="ECO:0007669"/>
    <property type="project" value="UniProtKB-KW"/>
</dbReference>
<dbReference type="STRING" id="29343.CCDG5_1413"/>
<dbReference type="EMBL" id="LM995447">
    <property type="protein sequence ID" value="CDZ24527.1"/>
    <property type="molecule type" value="Genomic_DNA"/>
</dbReference>
<comment type="similarity">
    <text evidence="2">Belongs to the PdxA family. PdxA2 subfamily.</text>
</comment>
<reference evidence="8" key="1">
    <citation type="submission" date="2014-07" db="EMBL/GenBank/DDBJ databases">
        <authorList>
            <person name="Wibberg D."/>
        </authorList>
    </citation>
    <scope>NUCLEOTIDE SEQUENCE [LARGE SCALE GENOMIC DNA]</scope>
    <source>
        <strain evidence="8">DG5</strain>
    </source>
</reference>
<dbReference type="KEGG" id="ccel:CCDG5_1413"/>
<evidence type="ECO:0000256" key="3">
    <source>
        <dbReference type="ARBA" id="ARBA00011738"/>
    </source>
</evidence>
<dbReference type="SUPFAM" id="SSF53659">
    <property type="entry name" value="Isocitrate/Isopropylmalate dehydrogenase-like"/>
    <property type="match status" value="1"/>
</dbReference>
<dbReference type="OrthoDB" id="9801783at2"/>
<name>A0A078KPS6_9FIRM</name>
<comment type="subunit">
    <text evidence="3">Homodimer.</text>
</comment>
<dbReference type="NCBIfam" id="NF002992">
    <property type="entry name" value="PRK03743.1"/>
    <property type="match status" value="1"/>
</dbReference>